<keyword evidence="9" id="KW-0902">Two-component regulatory system</keyword>
<dbReference type="SUPFAM" id="SSF55874">
    <property type="entry name" value="ATPase domain of HSP90 chaperone/DNA topoisomerase II/histidine kinase"/>
    <property type="match status" value="1"/>
</dbReference>
<comment type="caution">
    <text evidence="14">The sequence shown here is derived from an EMBL/GenBank/DDBJ whole genome shotgun (WGS) entry which is preliminary data.</text>
</comment>
<dbReference type="SUPFAM" id="SSF158472">
    <property type="entry name" value="HAMP domain-like"/>
    <property type="match status" value="1"/>
</dbReference>
<feature type="domain" description="Histidine kinase" evidence="12">
    <location>
        <begin position="162"/>
        <end position="364"/>
    </location>
</feature>
<dbReference type="PANTHER" id="PTHR45436:SF5">
    <property type="entry name" value="SENSOR HISTIDINE KINASE TRCS"/>
    <property type="match status" value="1"/>
</dbReference>
<feature type="transmembrane region" description="Helical" evidence="11">
    <location>
        <begin position="77"/>
        <end position="99"/>
    </location>
</feature>
<gene>
    <name evidence="14" type="ORF">ACFPFM_33410</name>
</gene>
<dbReference type="EC" id="2.7.13.3" evidence="3"/>
<keyword evidence="8 11" id="KW-1133">Transmembrane helix</keyword>
<dbReference type="Gene3D" id="3.30.565.10">
    <property type="entry name" value="Histidine kinase-like ATPase, C-terminal domain"/>
    <property type="match status" value="1"/>
</dbReference>
<keyword evidence="5" id="KW-0808">Transferase</keyword>
<feature type="transmembrane region" description="Helical" evidence="11">
    <location>
        <begin position="12"/>
        <end position="32"/>
    </location>
</feature>
<evidence type="ECO:0000256" key="8">
    <source>
        <dbReference type="ARBA" id="ARBA00022989"/>
    </source>
</evidence>
<evidence type="ECO:0000256" key="11">
    <source>
        <dbReference type="SAM" id="Phobius"/>
    </source>
</evidence>
<evidence type="ECO:0000313" key="14">
    <source>
        <dbReference type="EMBL" id="MFC5058635.1"/>
    </source>
</evidence>
<dbReference type="SMART" id="SM00387">
    <property type="entry name" value="HATPase_c"/>
    <property type="match status" value="1"/>
</dbReference>
<dbReference type="RefSeq" id="WP_344038827.1">
    <property type="nucleotide sequence ID" value="NZ_BAAAKE010000013.1"/>
</dbReference>
<dbReference type="InterPro" id="IPR003661">
    <property type="entry name" value="HisK_dim/P_dom"/>
</dbReference>
<comment type="catalytic activity">
    <reaction evidence="1">
        <text>ATP + protein L-histidine = ADP + protein N-phospho-L-histidine.</text>
        <dbReference type="EC" id="2.7.13.3"/>
    </reaction>
</comment>
<evidence type="ECO:0000256" key="5">
    <source>
        <dbReference type="ARBA" id="ARBA00022679"/>
    </source>
</evidence>
<accession>A0ABV9Y7G7</accession>
<name>A0ABV9Y7G7_9PSEU</name>
<keyword evidence="15" id="KW-1185">Reference proteome</keyword>
<dbReference type="Pfam" id="PF00672">
    <property type="entry name" value="HAMP"/>
    <property type="match status" value="1"/>
</dbReference>
<keyword evidence="6 11" id="KW-0812">Transmembrane</keyword>
<keyword evidence="7 14" id="KW-0418">Kinase</keyword>
<evidence type="ECO:0000256" key="3">
    <source>
        <dbReference type="ARBA" id="ARBA00012438"/>
    </source>
</evidence>
<evidence type="ECO:0000256" key="1">
    <source>
        <dbReference type="ARBA" id="ARBA00000085"/>
    </source>
</evidence>
<protein>
    <recommendedName>
        <fullName evidence="3">histidine kinase</fullName>
        <ecNumber evidence="3">2.7.13.3</ecNumber>
    </recommendedName>
</protein>
<proteinExistence type="predicted"/>
<dbReference type="PROSITE" id="PS50885">
    <property type="entry name" value="HAMP"/>
    <property type="match status" value="1"/>
</dbReference>
<dbReference type="Pfam" id="PF00512">
    <property type="entry name" value="HisKA"/>
    <property type="match status" value="1"/>
</dbReference>
<evidence type="ECO:0000313" key="15">
    <source>
        <dbReference type="Proteomes" id="UP001595833"/>
    </source>
</evidence>
<comment type="subcellular location">
    <subcellularLocation>
        <location evidence="2">Cell membrane</location>
    </subcellularLocation>
</comment>
<dbReference type="CDD" id="cd00082">
    <property type="entry name" value="HisKA"/>
    <property type="match status" value="1"/>
</dbReference>
<evidence type="ECO:0000256" key="4">
    <source>
        <dbReference type="ARBA" id="ARBA00022553"/>
    </source>
</evidence>
<dbReference type="InterPro" id="IPR050428">
    <property type="entry name" value="TCS_sensor_his_kinase"/>
</dbReference>
<dbReference type="PANTHER" id="PTHR45436">
    <property type="entry name" value="SENSOR HISTIDINE KINASE YKOH"/>
    <property type="match status" value="1"/>
</dbReference>
<dbReference type="InterPro" id="IPR003660">
    <property type="entry name" value="HAMP_dom"/>
</dbReference>
<feature type="domain" description="HAMP" evidence="13">
    <location>
        <begin position="101"/>
        <end position="154"/>
    </location>
</feature>
<evidence type="ECO:0000256" key="10">
    <source>
        <dbReference type="ARBA" id="ARBA00023136"/>
    </source>
</evidence>
<dbReference type="Gene3D" id="1.10.287.130">
    <property type="match status" value="1"/>
</dbReference>
<evidence type="ECO:0000256" key="2">
    <source>
        <dbReference type="ARBA" id="ARBA00004236"/>
    </source>
</evidence>
<evidence type="ECO:0000259" key="12">
    <source>
        <dbReference type="PROSITE" id="PS50109"/>
    </source>
</evidence>
<organism evidence="14 15">
    <name type="scientific">Saccharothrix xinjiangensis</name>
    <dbReference type="NCBI Taxonomy" id="204798"/>
    <lineage>
        <taxon>Bacteria</taxon>
        <taxon>Bacillati</taxon>
        <taxon>Actinomycetota</taxon>
        <taxon>Actinomycetes</taxon>
        <taxon>Pseudonocardiales</taxon>
        <taxon>Pseudonocardiaceae</taxon>
        <taxon>Saccharothrix</taxon>
    </lineage>
</organism>
<dbReference type="CDD" id="cd06225">
    <property type="entry name" value="HAMP"/>
    <property type="match status" value="1"/>
</dbReference>
<sequence length="364" mass="39291">MRVTIRVKLTLLYGGLILASGALLLTAVYLAMDRRLEPQLAQAVRGTPALPAGDVQVYSRDSDQVVEVARTTALDTLIVVSGLCLLGVAALSLLGGWWLSARVLRPLHTITATARRLSAGTLHERLSLDGPRDELIELADTIDGMLDRLESAFRSQRRFVAHASHELRTPLALQRAALQIGLDDNPAPDVVRTREHLLATNRRIERIIDGLLLLARSDRGLEHREPVNLREVVTEVVDQHRDLAAEHRVELDVEAADAAVPGDRVLLVQLTANLVVNAIRHNAPGGTAWVRTDGHGRLGVANTGRHLPEDQLPRLFEPFHTTGAGAGLGLSIVDSIARAHDGVVTATPRPGGGLRVEVVLPTGS</sequence>
<dbReference type="InterPro" id="IPR036097">
    <property type="entry name" value="HisK_dim/P_sf"/>
</dbReference>
<evidence type="ECO:0000256" key="7">
    <source>
        <dbReference type="ARBA" id="ARBA00022777"/>
    </source>
</evidence>
<reference evidence="15" key="1">
    <citation type="journal article" date="2019" name="Int. J. Syst. Evol. Microbiol.">
        <title>The Global Catalogue of Microorganisms (GCM) 10K type strain sequencing project: providing services to taxonomists for standard genome sequencing and annotation.</title>
        <authorList>
            <consortium name="The Broad Institute Genomics Platform"/>
            <consortium name="The Broad Institute Genome Sequencing Center for Infectious Disease"/>
            <person name="Wu L."/>
            <person name="Ma J."/>
        </authorList>
    </citation>
    <scope>NUCLEOTIDE SEQUENCE [LARGE SCALE GENOMIC DNA]</scope>
    <source>
        <strain evidence="15">KCTC 12848</strain>
    </source>
</reference>
<dbReference type="InterPro" id="IPR036890">
    <property type="entry name" value="HATPase_C_sf"/>
</dbReference>
<dbReference type="Proteomes" id="UP001595833">
    <property type="component" value="Unassembled WGS sequence"/>
</dbReference>
<dbReference type="SMART" id="SM00304">
    <property type="entry name" value="HAMP"/>
    <property type="match status" value="1"/>
</dbReference>
<dbReference type="PROSITE" id="PS50109">
    <property type="entry name" value="HIS_KIN"/>
    <property type="match status" value="1"/>
</dbReference>
<dbReference type="PRINTS" id="PR00344">
    <property type="entry name" value="BCTRLSENSOR"/>
</dbReference>
<dbReference type="Gene3D" id="6.10.340.10">
    <property type="match status" value="1"/>
</dbReference>
<evidence type="ECO:0000259" key="13">
    <source>
        <dbReference type="PROSITE" id="PS50885"/>
    </source>
</evidence>
<dbReference type="InterPro" id="IPR004358">
    <property type="entry name" value="Sig_transdc_His_kin-like_C"/>
</dbReference>
<keyword evidence="10 11" id="KW-0472">Membrane</keyword>
<evidence type="ECO:0000256" key="6">
    <source>
        <dbReference type="ARBA" id="ARBA00022692"/>
    </source>
</evidence>
<evidence type="ECO:0000256" key="9">
    <source>
        <dbReference type="ARBA" id="ARBA00023012"/>
    </source>
</evidence>
<keyword evidence="4" id="KW-0597">Phosphoprotein</keyword>
<dbReference type="Pfam" id="PF02518">
    <property type="entry name" value="HATPase_c"/>
    <property type="match status" value="1"/>
</dbReference>
<dbReference type="InterPro" id="IPR003594">
    <property type="entry name" value="HATPase_dom"/>
</dbReference>
<dbReference type="CDD" id="cd00075">
    <property type="entry name" value="HATPase"/>
    <property type="match status" value="1"/>
</dbReference>
<dbReference type="InterPro" id="IPR005467">
    <property type="entry name" value="His_kinase_dom"/>
</dbReference>
<dbReference type="SUPFAM" id="SSF47384">
    <property type="entry name" value="Homodimeric domain of signal transducing histidine kinase"/>
    <property type="match status" value="1"/>
</dbReference>
<dbReference type="GO" id="GO:0016301">
    <property type="term" value="F:kinase activity"/>
    <property type="evidence" value="ECO:0007669"/>
    <property type="project" value="UniProtKB-KW"/>
</dbReference>
<dbReference type="SMART" id="SM00388">
    <property type="entry name" value="HisKA"/>
    <property type="match status" value="1"/>
</dbReference>
<dbReference type="EMBL" id="JBHSJB010000033">
    <property type="protein sequence ID" value="MFC5058635.1"/>
    <property type="molecule type" value="Genomic_DNA"/>
</dbReference>